<dbReference type="HAMAP" id="MF_00222">
    <property type="entry name" value="Shikimate_DH_AroE"/>
    <property type="match status" value="1"/>
</dbReference>
<comment type="caution">
    <text evidence="8">Lacks conserved residue(s) required for the propagation of feature annotation.</text>
</comment>
<dbReference type="RefSeq" id="WP_048849460.1">
    <property type="nucleotide sequence ID" value="NZ_BALE01000031.1"/>
</dbReference>
<dbReference type="Gene3D" id="3.40.50.10860">
    <property type="entry name" value="Leucine Dehydrogenase, chain A, domain 1"/>
    <property type="match status" value="1"/>
</dbReference>
<gene>
    <name evidence="8" type="primary">aroE</name>
    <name evidence="12" type="ORF">Tasa_031_045</name>
</gene>
<dbReference type="EC" id="1.1.1.25" evidence="2 8"/>
<proteinExistence type="inferred from homology"/>
<evidence type="ECO:0000256" key="5">
    <source>
        <dbReference type="ARBA" id="ARBA00023002"/>
    </source>
</evidence>
<feature type="binding site" evidence="8">
    <location>
        <position position="248"/>
    </location>
    <ligand>
        <name>NADP(+)</name>
        <dbReference type="ChEBI" id="CHEBI:58349"/>
    </ligand>
</feature>
<feature type="domain" description="SDH C-terminal" evidence="11">
    <location>
        <begin position="248"/>
        <end position="277"/>
    </location>
</feature>
<dbReference type="InterPro" id="IPR011342">
    <property type="entry name" value="Shikimate_DH"/>
</dbReference>
<dbReference type="Proteomes" id="UP000032679">
    <property type="component" value="Unassembled WGS sequence"/>
</dbReference>
<comment type="function">
    <text evidence="8">Involved in the biosynthesis of the chorismate, which leads to the biosynthesis of aromatic amino acids. Catalyzes the reversible NADPH linked reduction of 3-dehydroshikimate (DHSA) to yield shikimate (SA).</text>
</comment>
<dbReference type="NCBIfam" id="TIGR00507">
    <property type="entry name" value="aroE"/>
    <property type="match status" value="1"/>
</dbReference>
<name>A0A0D6MMD8_9PROT</name>
<dbReference type="InterPro" id="IPR013708">
    <property type="entry name" value="Shikimate_DH-bd_N"/>
</dbReference>
<feature type="binding site" evidence="8">
    <location>
        <position position="255"/>
    </location>
    <ligand>
        <name>shikimate</name>
        <dbReference type="ChEBI" id="CHEBI:36208"/>
    </ligand>
</feature>
<dbReference type="OrthoDB" id="9792692at2"/>
<accession>A0A0D6MMD8</accession>
<feature type="binding site" evidence="8">
    <location>
        <position position="225"/>
    </location>
    <ligand>
        <name>NADP(+)</name>
        <dbReference type="ChEBI" id="CHEBI:58349"/>
    </ligand>
</feature>
<dbReference type="GO" id="GO:0004764">
    <property type="term" value="F:shikimate 3-dehydrogenase (NADP+) activity"/>
    <property type="evidence" value="ECO:0007669"/>
    <property type="project" value="UniProtKB-UniRule"/>
</dbReference>
<comment type="caution">
    <text evidence="12">The sequence shown here is derived from an EMBL/GenBank/DDBJ whole genome shotgun (WGS) entry which is preliminary data.</text>
</comment>
<evidence type="ECO:0000256" key="6">
    <source>
        <dbReference type="ARBA" id="ARBA00023141"/>
    </source>
</evidence>
<feature type="binding site" evidence="8">
    <location>
        <position position="68"/>
    </location>
    <ligand>
        <name>shikimate</name>
        <dbReference type="ChEBI" id="CHEBI:36208"/>
    </ligand>
</feature>
<evidence type="ECO:0000259" key="9">
    <source>
        <dbReference type="Pfam" id="PF01488"/>
    </source>
</evidence>
<dbReference type="InterPro" id="IPR022893">
    <property type="entry name" value="Shikimate_DH_fam"/>
</dbReference>
<dbReference type="InterPro" id="IPR041121">
    <property type="entry name" value="SDH_C"/>
</dbReference>
<evidence type="ECO:0000256" key="7">
    <source>
        <dbReference type="ARBA" id="ARBA00049442"/>
    </source>
</evidence>
<dbReference type="AlphaFoldDB" id="A0A0D6MMD8"/>
<sequence length="283" mass="29398">MTKRNFNAILTGSFSTPSGGNPTVAMMEAAYQEAGMNARFINCDVKPDGLADAVRGARAMGWIGFNCSLPHKVAVIELLDELADSAAIIGAVNCVQIKDGRFIGNNTDGKGFLASLRTVTDPKGKRAVLFGAGGAARAIAVELALAGAEHVTIVNRNHGKANAIARLVTENSDASASAIRWEGDAAVPEGADIAINATSVGLGDAEAMPAIDPASLHDGLVVADVIPNPPQTRLLRMARERGCTTLDGLGMLVNQGIVGAQILFGRTLDEKVMHKTLADIFGV</sequence>
<feature type="binding site" evidence="8">
    <location>
        <position position="108"/>
    </location>
    <ligand>
        <name>shikimate</name>
        <dbReference type="ChEBI" id="CHEBI:36208"/>
    </ligand>
</feature>
<feature type="active site" description="Proton acceptor" evidence="8">
    <location>
        <position position="72"/>
    </location>
</feature>
<keyword evidence="5 8" id="KW-0560">Oxidoreductase</keyword>
<dbReference type="SUPFAM" id="SSF51735">
    <property type="entry name" value="NAD(P)-binding Rossmann-fold domains"/>
    <property type="match status" value="1"/>
</dbReference>
<organism evidence="12 13">
    <name type="scientific">Tanticharoenia sakaeratensis NBRC 103193</name>
    <dbReference type="NCBI Taxonomy" id="1231623"/>
    <lineage>
        <taxon>Bacteria</taxon>
        <taxon>Pseudomonadati</taxon>
        <taxon>Pseudomonadota</taxon>
        <taxon>Alphaproteobacteria</taxon>
        <taxon>Acetobacterales</taxon>
        <taxon>Acetobacteraceae</taxon>
        <taxon>Tanticharoenia</taxon>
    </lineage>
</organism>
<dbReference type="STRING" id="1231623.Tasa_031_045"/>
<evidence type="ECO:0000256" key="2">
    <source>
        <dbReference type="ARBA" id="ARBA00012962"/>
    </source>
</evidence>
<dbReference type="Pfam" id="PF18317">
    <property type="entry name" value="SDH_C"/>
    <property type="match status" value="1"/>
</dbReference>
<evidence type="ECO:0000256" key="4">
    <source>
        <dbReference type="ARBA" id="ARBA00022857"/>
    </source>
</evidence>
<evidence type="ECO:0000313" key="12">
    <source>
        <dbReference type="EMBL" id="GAN54827.1"/>
    </source>
</evidence>
<reference evidence="12 13" key="1">
    <citation type="submission" date="2012-10" db="EMBL/GenBank/DDBJ databases">
        <title>Genome sequencing of Tanticharoenia sakaeratensis NBRC 103193.</title>
        <authorList>
            <person name="Azuma Y."/>
            <person name="Hadano H."/>
            <person name="Hirakawa H."/>
            <person name="Matsushita K."/>
        </authorList>
    </citation>
    <scope>NUCLEOTIDE SEQUENCE [LARGE SCALE GENOMIC DNA]</scope>
    <source>
        <strain evidence="12 13">NBRC 103193</strain>
    </source>
</reference>
<dbReference type="EMBL" id="BALE01000031">
    <property type="protein sequence ID" value="GAN54827.1"/>
    <property type="molecule type" value="Genomic_DNA"/>
</dbReference>
<dbReference type="Pfam" id="PF01488">
    <property type="entry name" value="Shikimate_DH"/>
    <property type="match status" value="1"/>
</dbReference>
<dbReference type="Gene3D" id="3.40.50.720">
    <property type="entry name" value="NAD(P)-binding Rossmann-like Domain"/>
    <property type="match status" value="1"/>
</dbReference>
<dbReference type="GO" id="GO:0009423">
    <property type="term" value="P:chorismate biosynthetic process"/>
    <property type="evidence" value="ECO:0007669"/>
    <property type="project" value="UniProtKB-UniRule"/>
</dbReference>
<evidence type="ECO:0000259" key="10">
    <source>
        <dbReference type="Pfam" id="PF08501"/>
    </source>
</evidence>
<comment type="subunit">
    <text evidence="8">Homodimer.</text>
</comment>
<feature type="binding site" evidence="8">
    <location>
        <position position="84"/>
    </location>
    <ligand>
        <name>NADP(+)</name>
        <dbReference type="ChEBI" id="CHEBI:58349"/>
    </ligand>
</feature>
<evidence type="ECO:0000256" key="3">
    <source>
        <dbReference type="ARBA" id="ARBA00022605"/>
    </source>
</evidence>
<evidence type="ECO:0000313" key="13">
    <source>
        <dbReference type="Proteomes" id="UP000032679"/>
    </source>
</evidence>
<keyword evidence="6 8" id="KW-0057">Aromatic amino acid biosynthesis</keyword>
<keyword evidence="13" id="KW-1185">Reference proteome</keyword>
<dbReference type="UniPathway" id="UPA00053">
    <property type="reaction ID" value="UER00087"/>
</dbReference>
<comment type="catalytic activity">
    <reaction evidence="7 8">
        <text>shikimate + NADP(+) = 3-dehydroshikimate + NADPH + H(+)</text>
        <dbReference type="Rhea" id="RHEA:17737"/>
        <dbReference type="ChEBI" id="CHEBI:15378"/>
        <dbReference type="ChEBI" id="CHEBI:16630"/>
        <dbReference type="ChEBI" id="CHEBI:36208"/>
        <dbReference type="ChEBI" id="CHEBI:57783"/>
        <dbReference type="ChEBI" id="CHEBI:58349"/>
        <dbReference type="EC" id="1.1.1.25"/>
    </reaction>
</comment>
<feature type="domain" description="Shikimate dehydrogenase substrate binding N-terminal" evidence="10">
    <location>
        <begin position="25"/>
        <end position="95"/>
    </location>
</feature>
<dbReference type="Pfam" id="PF08501">
    <property type="entry name" value="Shikimate_dh_N"/>
    <property type="match status" value="1"/>
</dbReference>
<feature type="binding site" evidence="8">
    <location>
        <begin position="131"/>
        <end position="135"/>
    </location>
    <ligand>
        <name>NADP(+)</name>
        <dbReference type="ChEBI" id="CHEBI:58349"/>
    </ligand>
</feature>
<dbReference type="GO" id="GO:0008652">
    <property type="term" value="P:amino acid biosynthetic process"/>
    <property type="evidence" value="ECO:0007669"/>
    <property type="project" value="UniProtKB-KW"/>
</dbReference>
<feature type="domain" description="Quinate/shikimate 5-dehydrogenase/glutamyl-tRNA reductase" evidence="9">
    <location>
        <begin position="120"/>
        <end position="198"/>
    </location>
</feature>
<dbReference type="InterPro" id="IPR046346">
    <property type="entry name" value="Aminoacid_DH-like_N_sf"/>
</dbReference>
<feature type="binding site" evidence="8">
    <location>
        <position position="93"/>
    </location>
    <ligand>
        <name>shikimate</name>
        <dbReference type="ChEBI" id="CHEBI:36208"/>
    </ligand>
</feature>
<dbReference type="PANTHER" id="PTHR21089:SF1">
    <property type="entry name" value="BIFUNCTIONAL 3-DEHYDROQUINATE DEHYDRATASE_SHIKIMATE DEHYDROGENASE, CHLOROPLASTIC"/>
    <property type="match status" value="1"/>
</dbReference>
<dbReference type="InterPro" id="IPR006151">
    <property type="entry name" value="Shikm_DH/Glu-tRNA_Rdtase"/>
</dbReference>
<dbReference type="PANTHER" id="PTHR21089">
    <property type="entry name" value="SHIKIMATE DEHYDROGENASE"/>
    <property type="match status" value="1"/>
</dbReference>
<comment type="pathway">
    <text evidence="1 8">Metabolic intermediate biosynthesis; chorismate biosynthesis; chorismate from D-erythrose 4-phosphate and phosphoenolpyruvate: step 4/7.</text>
</comment>
<dbReference type="InterPro" id="IPR036291">
    <property type="entry name" value="NAD(P)-bd_dom_sf"/>
</dbReference>
<keyword evidence="3 8" id="KW-0028">Amino-acid biosynthesis</keyword>
<evidence type="ECO:0000256" key="1">
    <source>
        <dbReference type="ARBA" id="ARBA00004871"/>
    </source>
</evidence>
<dbReference type="GO" id="GO:0009073">
    <property type="term" value="P:aromatic amino acid family biosynthetic process"/>
    <property type="evidence" value="ECO:0007669"/>
    <property type="project" value="UniProtKB-KW"/>
</dbReference>
<dbReference type="GO" id="GO:0019632">
    <property type="term" value="P:shikimate metabolic process"/>
    <property type="evidence" value="ECO:0007669"/>
    <property type="project" value="InterPro"/>
</dbReference>
<dbReference type="GO" id="GO:0050661">
    <property type="term" value="F:NADP binding"/>
    <property type="evidence" value="ECO:0007669"/>
    <property type="project" value="InterPro"/>
</dbReference>
<evidence type="ECO:0000259" key="11">
    <source>
        <dbReference type="Pfam" id="PF18317"/>
    </source>
</evidence>
<protein>
    <recommendedName>
        <fullName evidence="2 8">Shikimate dehydrogenase (NADP(+))</fullName>
        <shortName evidence="8">SDH</shortName>
        <ecNumber evidence="2 8">1.1.1.25</ecNumber>
    </recommendedName>
</protein>
<dbReference type="SUPFAM" id="SSF53223">
    <property type="entry name" value="Aminoacid dehydrogenase-like, N-terminal domain"/>
    <property type="match status" value="1"/>
</dbReference>
<dbReference type="CDD" id="cd01065">
    <property type="entry name" value="NAD_bind_Shikimate_DH"/>
    <property type="match status" value="1"/>
</dbReference>
<comment type="similarity">
    <text evidence="8">Belongs to the shikimate dehydrogenase family.</text>
</comment>
<evidence type="ECO:0000256" key="8">
    <source>
        <dbReference type="HAMAP-Rule" id="MF_00222"/>
    </source>
</evidence>
<keyword evidence="4 8" id="KW-0521">NADP</keyword>